<sequence length="104" mass="11545">MSRTRQSPRSLIMAALWPALALLIIGNFAGYALLGANGLFALGDYRQQLGRRAVELKQLEAQRAQLAHRVALLDPRRADPDMADELVRKDLGLARPDEVILDIK</sequence>
<keyword evidence="2" id="KW-1185">Reference proteome</keyword>
<dbReference type="Pfam" id="PF04977">
    <property type="entry name" value="DivIC"/>
    <property type="match status" value="1"/>
</dbReference>
<dbReference type="RefSeq" id="WP_216318465.1">
    <property type="nucleotide sequence ID" value="NZ_JAHKRT010000001.1"/>
</dbReference>
<accession>A0ABS6BDZ7</accession>
<protein>
    <submittedName>
        <fullName evidence="1">Septum formation initiator family protein</fullName>
    </submittedName>
</protein>
<comment type="caution">
    <text evidence="1">The sequence shown here is derived from an EMBL/GenBank/DDBJ whole genome shotgun (WGS) entry which is preliminary data.</text>
</comment>
<dbReference type="EMBL" id="JAHKRT010000001">
    <property type="protein sequence ID" value="MBU3076384.1"/>
    <property type="molecule type" value="Genomic_DNA"/>
</dbReference>
<reference evidence="1 2" key="1">
    <citation type="submission" date="2021-06" db="EMBL/GenBank/DDBJ databases">
        <title>Sphingomonas sp. XMGL2, whole genome shotgun sequencing project.</title>
        <authorList>
            <person name="Zhao G."/>
            <person name="Shen L."/>
        </authorList>
    </citation>
    <scope>NUCLEOTIDE SEQUENCE [LARGE SCALE GENOMIC DNA]</scope>
    <source>
        <strain evidence="1 2">XMGL2</strain>
    </source>
</reference>
<evidence type="ECO:0000313" key="1">
    <source>
        <dbReference type="EMBL" id="MBU3076384.1"/>
    </source>
</evidence>
<name>A0ABS6BDZ7_9SPHN</name>
<gene>
    <name evidence="1" type="ORF">KOF26_00780</name>
</gene>
<evidence type="ECO:0000313" key="2">
    <source>
        <dbReference type="Proteomes" id="UP000776276"/>
    </source>
</evidence>
<organism evidence="1 2">
    <name type="scientific">Sphingomonas quercus</name>
    <dbReference type="NCBI Taxonomy" id="2842451"/>
    <lineage>
        <taxon>Bacteria</taxon>
        <taxon>Pseudomonadati</taxon>
        <taxon>Pseudomonadota</taxon>
        <taxon>Alphaproteobacteria</taxon>
        <taxon>Sphingomonadales</taxon>
        <taxon>Sphingomonadaceae</taxon>
        <taxon>Sphingomonas</taxon>
    </lineage>
</organism>
<dbReference type="Proteomes" id="UP000776276">
    <property type="component" value="Unassembled WGS sequence"/>
</dbReference>
<dbReference type="InterPro" id="IPR007060">
    <property type="entry name" value="FtsL/DivIC"/>
</dbReference>
<proteinExistence type="predicted"/>